<feature type="compositionally biased region" description="Basic and acidic residues" evidence="1">
    <location>
        <begin position="343"/>
        <end position="354"/>
    </location>
</feature>
<comment type="caution">
    <text evidence="3">The sequence shown here is derived from an EMBL/GenBank/DDBJ whole genome shotgun (WGS) entry which is preliminary data.</text>
</comment>
<keyword evidence="4" id="KW-1185">Reference proteome</keyword>
<keyword evidence="2" id="KW-1133">Transmembrane helix</keyword>
<keyword evidence="2" id="KW-0472">Membrane</keyword>
<reference evidence="3" key="1">
    <citation type="submission" date="2022-10" db="EMBL/GenBank/DDBJ databases">
        <title>Culturing micro-colonial fungi from biological soil crusts in the Mojave desert and describing Neophaeococcomyces mojavensis, and introducing the new genera and species Taxawa tesnikishii.</title>
        <authorList>
            <person name="Kurbessoian T."/>
            <person name="Stajich J.E."/>
        </authorList>
    </citation>
    <scope>NUCLEOTIDE SEQUENCE</scope>
    <source>
        <strain evidence="3">TK_1</strain>
    </source>
</reference>
<feature type="transmembrane region" description="Helical" evidence="2">
    <location>
        <begin position="149"/>
        <end position="173"/>
    </location>
</feature>
<feature type="compositionally biased region" description="Low complexity" evidence="1">
    <location>
        <begin position="382"/>
        <end position="391"/>
    </location>
</feature>
<organism evidence="3 4">
    <name type="scientific">Coniosporium apollinis</name>
    <dbReference type="NCBI Taxonomy" id="61459"/>
    <lineage>
        <taxon>Eukaryota</taxon>
        <taxon>Fungi</taxon>
        <taxon>Dikarya</taxon>
        <taxon>Ascomycota</taxon>
        <taxon>Pezizomycotina</taxon>
        <taxon>Dothideomycetes</taxon>
        <taxon>Dothideomycetes incertae sedis</taxon>
        <taxon>Coniosporium</taxon>
    </lineage>
</organism>
<keyword evidence="2" id="KW-0812">Transmembrane</keyword>
<dbReference type="EMBL" id="JAPDRL010000016">
    <property type="protein sequence ID" value="KAJ9666906.1"/>
    <property type="molecule type" value="Genomic_DNA"/>
</dbReference>
<protein>
    <submittedName>
        <fullName evidence="3">Uncharacterized protein</fullName>
    </submittedName>
</protein>
<evidence type="ECO:0000256" key="1">
    <source>
        <dbReference type="SAM" id="MobiDB-lite"/>
    </source>
</evidence>
<feature type="compositionally biased region" description="Low complexity" evidence="1">
    <location>
        <begin position="402"/>
        <end position="415"/>
    </location>
</feature>
<feature type="region of interest" description="Disordered" evidence="1">
    <location>
        <begin position="26"/>
        <end position="48"/>
    </location>
</feature>
<gene>
    <name evidence="3" type="ORF">H2201_003040</name>
</gene>
<evidence type="ECO:0000313" key="4">
    <source>
        <dbReference type="Proteomes" id="UP001172684"/>
    </source>
</evidence>
<feature type="transmembrane region" description="Helical" evidence="2">
    <location>
        <begin position="116"/>
        <end position="137"/>
    </location>
</feature>
<feature type="region of interest" description="Disordered" evidence="1">
    <location>
        <begin position="306"/>
        <end position="581"/>
    </location>
</feature>
<name>A0ABQ9P0T2_9PEZI</name>
<feature type="transmembrane region" description="Helical" evidence="2">
    <location>
        <begin position="87"/>
        <end position="110"/>
    </location>
</feature>
<accession>A0ABQ9P0T2</accession>
<feature type="compositionally biased region" description="Low complexity" evidence="1">
    <location>
        <begin position="560"/>
        <end position="570"/>
    </location>
</feature>
<sequence length="753" mass="83390">MGGSQPYLYEQPARYSAIDPYNGFNPKAATMASRAPPPRPRPKQEGPLVNFNRHPDSYLILPYGQTNVKPLNPNTKNGIKWTRWVQLAFRILQLVGAIGMLICVICIKGTQDAEGWILRIPPGIDLLITLYAIYHLMRPAKGRTPASSASYHFFALFMDTGMIPFYVFIAMMANSKYGQAPGTDQRWTSFFSSESATGKLLLATWLTAVTQGSLHLISIFLDLYLVVVFRRIARLPPDMNPLEDNLTRRASKHKHKNSEITMHSNMSEKRVSDLTGSTLSLNAPSRLSQAAEPLIPDTRAMSFFHSRTDSSSTFSPHNPETARLSRKHLPEQVYQEHLSARTSRTDLHSRERSRSRGPAPSHHSRSHSRVDEVRSRSRSRSRGSPSQRASAFLEPTAADIASMPNSSRSSRVPSPQQATDVQSKRGSFVSGPSPQPGSYHEKLLPKLKSMPSHEKKTSLTDDNWFVHASPSGSDASNSEHDPFNYEKPQTRSYQHLPRYAQSPSDEYSDSEKGASLPLQPLQMNPPTPTTPSHQQHQQQQQHAFLSHDPYAPSPIGRALTTSSHHSTSSTRPGTLTRTGTKGRYYGDLKAATQGILRQPSTNAPSVRSVKSVKSQYEYAGAPEYGSGYAYGNGNGMGDSPRVVSRTGVDLDDGGDLGSALLGRRDVSGKIAEEGRGGWGRRGLVQRKGSLNGLLVQRKILEHQPHDALLVDPPCARLARRRLDGGLWRCRSDRGDERVPRVEDFVLKMQRGPG</sequence>
<feature type="compositionally biased region" description="Polar residues" evidence="1">
    <location>
        <begin position="416"/>
        <end position="425"/>
    </location>
</feature>
<dbReference type="Proteomes" id="UP001172684">
    <property type="component" value="Unassembled WGS sequence"/>
</dbReference>
<feature type="region of interest" description="Disordered" evidence="1">
    <location>
        <begin position="242"/>
        <end position="275"/>
    </location>
</feature>
<feature type="compositionally biased region" description="Polar residues" evidence="1">
    <location>
        <begin position="309"/>
        <end position="318"/>
    </location>
</feature>
<proteinExistence type="predicted"/>
<feature type="compositionally biased region" description="Low complexity" evidence="1">
    <location>
        <begin position="533"/>
        <end position="542"/>
    </location>
</feature>
<evidence type="ECO:0000313" key="3">
    <source>
        <dbReference type="EMBL" id="KAJ9666906.1"/>
    </source>
</evidence>
<evidence type="ECO:0000256" key="2">
    <source>
        <dbReference type="SAM" id="Phobius"/>
    </source>
</evidence>